<accession>A0A2R4MC11</accession>
<dbReference type="PROSITE" id="PS51186">
    <property type="entry name" value="GNAT"/>
    <property type="match status" value="1"/>
</dbReference>
<dbReference type="Pfam" id="PF00583">
    <property type="entry name" value="Acetyltransf_1"/>
    <property type="match status" value="1"/>
</dbReference>
<sequence>MTNAARNGSDMKVRQAHPSDEAAISYICVCTADGGGDARSLYSRLDLPGLIWAVPYLHFNPAHCFVLERDNSVVGYIVTAADTRAYEQWQHARWWPQVNEGLRDFTPETEADQNFLDALAQNQQPAPDYADQYPAHLHINLLPEAQGGGFGQKLMHAALDQLRADGVSGIHLGVNRNNVRAIGFYKAMGFEQVADEGAPIFARAL</sequence>
<dbReference type="Proteomes" id="UP000258927">
    <property type="component" value="Chromosome"/>
</dbReference>
<dbReference type="PANTHER" id="PTHR13170">
    <property type="entry name" value="O-GLCNACASE"/>
    <property type="match status" value="1"/>
</dbReference>
<dbReference type="AlphaFoldDB" id="A0A2R4MC11"/>
<dbReference type="PANTHER" id="PTHR13170:SF16">
    <property type="entry name" value="PROTEIN O-GLCNACASE"/>
    <property type="match status" value="1"/>
</dbReference>
<dbReference type="InterPro" id="IPR051822">
    <property type="entry name" value="Glycosyl_Hydrolase_84"/>
</dbReference>
<organism evidence="2 3">
    <name type="scientific">Maritalea myrionectae</name>
    <dbReference type="NCBI Taxonomy" id="454601"/>
    <lineage>
        <taxon>Bacteria</taxon>
        <taxon>Pseudomonadati</taxon>
        <taxon>Pseudomonadota</taxon>
        <taxon>Alphaproteobacteria</taxon>
        <taxon>Hyphomicrobiales</taxon>
        <taxon>Devosiaceae</taxon>
        <taxon>Maritalea</taxon>
    </lineage>
</organism>
<dbReference type="InterPro" id="IPR016181">
    <property type="entry name" value="Acyl_CoA_acyltransferase"/>
</dbReference>
<dbReference type="Gene3D" id="3.40.630.30">
    <property type="match status" value="1"/>
</dbReference>
<dbReference type="GO" id="GO:0009100">
    <property type="term" value="P:glycoprotein metabolic process"/>
    <property type="evidence" value="ECO:0007669"/>
    <property type="project" value="TreeGrafter"/>
</dbReference>
<dbReference type="KEGG" id="mmyr:MXMO3_01031"/>
<gene>
    <name evidence="2" type="ORF">MXMO3_01031</name>
</gene>
<feature type="domain" description="N-acetyltransferase" evidence="1">
    <location>
        <begin position="73"/>
        <end position="205"/>
    </location>
</feature>
<dbReference type="GO" id="GO:0016231">
    <property type="term" value="F:beta-N-acetylglucosaminidase activity"/>
    <property type="evidence" value="ECO:0007669"/>
    <property type="project" value="TreeGrafter"/>
</dbReference>
<evidence type="ECO:0000313" key="2">
    <source>
        <dbReference type="EMBL" id="AVX03562.1"/>
    </source>
</evidence>
<dbReference type="InterPro" id="IPR000182">
    <property type="entry name" value="GNAT_dom"/>
</dbReference>
<dbReference type="RefSeq" id="WP_162889136.1">
    <property type="nucleotide sequence ID" value="NZ_CP021330.1"/>
</dbReference>
<dbReference type="STRING" id="1122213.GCA_000423365_01765"/>
<dbReference type="SUPFAM" id="SSF55729">
    <property type="entry name" value="Acyl-CoA N-acyltransferases (Nat)"/>
    <property type="match status" value="1"/>
</dbReference>
<name>A0A2R4MC11_9HYPH</name>
<dbReference type="GO" id="GO:0016747">
    <property type="term" value="F:acyltransferase activity, transferring groups other than amino-acyl groups"/>
    <property type="evidence" value="ECO:0007669"/>
    <property type="project" value="InterPro"/>
</dbReference>
<evidence type="ECO:0000313" key="3">
    <source>
        <dbReference type="Proteomes" id="UP000258927"/>
    </source>
</evidence>
<protein>
    <submittedName>
        <fullName evidence="2">Protein O-GlcNAcase</fullName>
    </submittedName>
</protein>
<keyword evidence="3" id="KW-1185">Reference proteome</keyword>
<dbReference type="CDD" id="cd04301">
    <property type="entry name" value="NAT_SF"/>
    <property type="match status" value="1"/>
</dbReference>
<reference evidence="2 3" key="1">
    <citation type="submission" date="2017-05" db="EMBL/GenBank/DDBJ databases">
        <title>Genome Analysis of Maritalea myrionectae HL2708#5.</title>
        <authorList>
            <consortium name="Cotde Inc.-PKNU"/>
            <person name="Jang D."/>
            <person name="Oh H.-M."/>
        </authorList>
    </citation>
    <scope>NUCLEOTIDE SEQUENCE [LARGE SCALE GENOMIC DNA]</scope>
    <source>
        <strain evidence="2 3">HL2708#5</strain>
    </source>
</reference>
<dbReference type="EMBL" id="CP021330">
    <property type="protein sequence ID" value="AVX03562.1"/>
    <property type="molecule type" value="Genomic_DNA"/>
</dbReference>
<proteinExistence type="predicted"/>
<evidence type="ECO:0000259" key="1">
    <source>
        <dbReference type="PROSITE" id="PS51186"/>
    </source>
</evidence>